<keyword evidence="2 4" id="KW-0238">DNA-binding</keyword>
<evidence type="ECO:0000313" key="7">
    <source>
        <dbReference type="Proteomes" id="UP000238220"/>
    </source>
</evidence>
<gene>
    <name evidence="6" type="ORF">C3942_09520</name>
</gene>
<evidence type="ECO:0000256" key="2">
    <source>
        <dbReference type="ARBA" id="ARBA00023125"/>
    </source>
</evidence>
<feature type="domain" description="HTH tetR-type" evidence="5">
    <location>
        <begin position="18"/>
        <end position="78"/>
    </location>
</feature>
<dbReference type="GO" id="GO:0000976">
    <property type="term" value="F:transcription cis-regulatory region binding"/>
    <property type="evidence" value="ECO:0007669"/>
    <property type="project" value="TreeGrafter"/>
</dbReference>
<dbReference type="RefSeq" id="WP_104230146.1">
    <property type="nucleotide sequence ID" value="NZ_PSNW01000004.1"/>
</dbReference>
<name>A0A2S5THG7_9GAMM</name>
<evidence type="ECO:0000256" key="3">
    <source>
        <dbReference type="ARBA" id="ARBA00023163"/>
    </source>
</evidence>
<dbReference type="PANTHER" id="PTHR30055:SF234">
    <property type="entry name" value="HTH-TYPE TRANSCRIPTIONAL REGULATOR BETI"/>
    <property type="match status" value="1"/>
</dbReference>
<keyword evidence="1" id="KW-0805">Transcription regulation</keyword>
<evidence type="ECO:0000259" key="5">
    <source>
        <dbReference type="PROSITE" id="PS50977"/>
    </source>
</evidence>
<sequence>MREPSKPAARKPRIRNPVQTRARLLRATVELLARKGPDGLSIKEAAELAEVSRGVAYQHFEDREHLLREAKGWITERLIESMQNSGVAVADDVLLHTARLVLKNRDAATLLISDAIAGRDLSPEHPINRLLRLSLERLKSAGEARADIDTDMLSYIFLGMTSTLVMLSRIPGSDPEALAQRFTRELSAFMRQGIFSPSASLSLAPR</sequence>
<organism evidence="6 7">
    <name type="scientific">Solimonas fluminis</name>
    <dbReference type="NCBI Taxonomy" id="2086571"/>
    <lineage>
        <taxon>Bacteria</taxon>
        <taxon>Pseudomonadati</taxon>
        <taxon>Pseudomonadota</taxon>
        <taxon>Gammaproteobacteria</taxon>
        <taxon>Nevskiales</taxon>
        <taxon>Nevskiaceae</taxon>
        <taxon>Solimonas</taxon>
    </lineage>
</organism>
<dbReference type="InterPro" id="IPR009057">
    <property type="entry name" value="Homeodomain-like_sf"/>
</dbReference>
<dbReference type="Proteomes" id="UP000238220">
    <property type="component" value="Unassembled WGS sequence"/>
</dbReference>
<evidence type="ECO:0000313" key="6">
    <source>
        <dbReference type="EMBL" id="PPE74258.1"/>
    </source>
</evidence>
<keyword evidence="7" id="KW-1185">Reference proteome</keyword>
<dbReference type="InterPro" id="IPR001647">
    <property type="entry name" value="HTH_TetR"/>
</dbReference>
<comment type="caution">
    <text evidence="6">The sequence shown here is derived from an EMBL/GenBank/DDBJ whole genome shotgun (WGS) entry which is preliminary data.</text>
</comment>
<dbReference type="AlphaFoldDB" id="A0A2S5THG7"/>
<dbReference type="OrthoDB" id="5816932at2"/>
<dbReference type="Pfam" id="PF00440">
    <property type="entry name" value="TetR_N"/>
    <property type="match status" value="1"/>
</dbReference>
<dbReference type="InterPro" id="IPR050109">
    <property type="entry name" value="HTH-type_TetR-like_transc_reg"/>
</dbReference>
<dbReference type="SUPFAM" id="SSF46689">
    <property type="entry name" value="Homeodomain-like"/>
    <property type="match status" value="1"/>
</dbReference>
<keyword evidence="3" id="KW-0804">Transcription</keyword>
<protein>
    <recommendedName>
        <fullName evidence="5">HTH tetR-type domain-containing protein</fullName>
    </recommendedName>
</protein>
<dbReference type="PANTHER" id="PTHR30055">
    <property type="entry name" value="HTH-TYPE TRANSCRIPTIONAL REGULATOR RUTR"/>
    <property type="match status" value="1"/>
</dbReference>
<dbReference type="PROSITE" id="PS50977">
    <property type="entry name" value="HTH_TETR_2"/>
    <property type="match status" value="1"/>
</dbReference>
<dbReference type="GO" id="GO:0003700">
    <property type="term" value="F:DNA-binding transcription factor activity"/>
    <property type="evidence" value="ECO:0007669"/>
    <property type="project" value="TreeGrafter"/>
</dbReference>
<dbReference type="Gene3D" id="1.10.357.10">
    <property type="entry name" value="Tetracycline Repressor, domain 2"/>
    <property type="match status" value="1"/>
</dbReference>
<feature type="DNA-binding region" description="H-T-H motif" evidence="4">
    <location>
        <begin position="41"/>
        <end position="60"/>
    </location>
</feature>
<accession>A0A2S5THG7</accession>
<dbReference type="EMBL" id="PSNW01000004">
    <property type="protein sequence ID" value="PPE74258.1"/>
    <property type="molecule type" value="Genomic_DNA"/>
</dbReference>
<dbReference type="SUPFAM" id="SSF48498">
    <property type="entry name" value="Tetracyclin repressor-like, C-terminal domain"/>
    <property type="match status" value="1"/>
</dbReference>
<reference evidence="6 7" key="1">
    <citation type="submission" date="2018-02" db="EMBL/GenBank/DDBJ databases">
        <title>Genome sequencing of Solimonas sp. HR-BB.</title>
        <authorList>
            <person name="Lee Y."/>
            <person name="Jeon C.O."/>
        </authorList>
    </citation>
    <scope>NUCLEOTIDE SEQUENCE [LARGE SCALE GENOMIC DNA]</scope>
    <source>
        <strain evidence="6 7">HR-BB</strain>
    </source>
</reference>
<dbReference type="PRINTS" id="PR00455">
    <property type="entry name" value="HTHTETR"/>
</dbReference>
<dbReference type="InterPro" id="IPR036271">
    <property type="entry name" value="Tet_transcr_reg_TetR-rel_C_sf"/>
</dbReference>
<proteinExistence type="predicted"/>
<evidence type="ECO:0000256" key="1">
    <source>
        <dbReference type="ARBA" id="ARBA00023015"/>
    </source>
</evidence>
<evidence type="ECO:0000256" key="4">
    <source>
        <dbReference type="PROSITE-ProRule" id="PRU00335"/>
    </source>
</evidence>